<feature type="region of interest" description="Disordered" evidence="1">
    <location>
        <begin position="74"/>
        <end position="100"/>
    </location>
</feature>
<proteinExistence type="predicted"/>
<dbReference type="RefSeq" id="WP_203818122.1">
    <property type="nucleotide sequence ID" value="NZ_BAAABP010000058.1"/>
</dbReference>
<dbReference type="AlphaFoldDB" id="A0A919MKW5"/>
<dbReference type="Proteomes" id="UP000598174">
    <property type="component" value="Unassembled WGS sequence"/>
</dbReference>
<evidence type="ECO:0000313" key="3">
    <source>
        <dbReference type="Proteomes" id="UP000598174"/>
    </source>
</evidence>
<evidence type="ECO:0000256" key="1">
    <source>
        <dbReference type="SAM" id="MobiDB-lite"/>
    </source>
</evidence>
<sequence length="100" mass="11065">MTNEPRTPRPTLDQEAVLTHLHAARRRQTPTTLWTAVGDIPVLLAEVDRLARLLNRTRRDFANLLAAANATLSADQGGESDPLAYLRDETDQHRAGVALE</sequence>
<name>A0A919MKW5_9ACTN</name>
<dbReference type="EMBL" id="BOMM01000029">
    <property type="protein sequence ID" value="GIE11612.1"/>
    <property type="molecule type" value="Genomic_DNA"/>
</dbReference>
<evidence type="ECO:0000313" key="2">
    <source>
        <dbReference type="EMBL" id="GIE11612.1"/>
    </source>
</evidence>
<keyword evidence="3" id="KW-1185">Reference proteome</keyword>
<reference evidence="2" key="1">
    <citation type="submission" date="2021-01" db="EMBL/GenBank/DDBJ databases">
        <title>Whole genome shotgun sequence of Actinoplanes ferrugineus NBRC 15555.</title>
        <authorList>
            <person name="Komaki H."/>
            <person name="Tamura T."/>
        </authorList>
    </citation>
    <scope>NUCLEOTIDE SEQUENCE</scope>
    <source>
        <strain evidence="2">NBRC 15555</strain>
    </source>
</reference>
<accession>A0A919MKW5</accession>
<comment type="caution">
    <text evidence="2">The sequence shown here is derived from an EMBL/GenBank/DDBJ whole genome shotgun (WGS) entry which is preliminary data.</text>
</comment>
<gene>
    <name evidence="2" type="ORF">Afe05nite_34520</name>
</gene>
<protein>
    <submittedName>
        <fullName evidence="2">Uncharacterized protein</fullName>
    </submittedName>
</protein>
<organism evidence="2 3">
    <name type="scientific">Paractinoplanes ferrugineus</name>
    <dbReference type="NCBI Taxonomy" id="113564"/>
    <lineage>
        <taxon>Bacteria</taxon>
        <taxon>Bacillati</taxon>
        <taxon>Actinomycetota</taxon>
        <taxon>Actinomycetes</taxon>
        <taxon>Micromonosporales</taxon>
        <taxon>Micromonosporaceae</taxon>
        <taxon>Paractinoplanes</taxon>
    </lineage>
</organism>